<protein>
    <submittedName>
        <fullName evidence="1">17153_t:CDS:1</fullName>
    </submittedName>
</protein>
<proteinExistence type="predicted"/>
<dbReference type="EMBL" id="CAJVPW010020601">
    <property type="protein sequence ID" value="CAG8689879.1"/>
    <property type="molecule type" value="Genomic_DNA"/>
</dbReference>
<organism evidence="1 2">
    <name type="scientific">Cetraspora pellucida</name>
    <dbReference type="NCBI Taxonomy" id="1433469"/>
    <lineage>
        <taxon>Eukaryota</taxon>
        <taxon>Fungi</taxon>
        <taxon>Fungi incertae sedis</taxon>
        <taxon>Mucoromycota</taxon>
        <taxon>Glomeromycotina</taxon>
        <taxon>Glomeromycetes</taxon>
        <taxon>Diversisporales</taxon>
        <taxon>Gigasporaceae</taxon>
        <taxon>Cetraspora</taxon>
    </lineage>
</organism>
<comment type="caution">
    <text evidence="1">The sequence shown here is derived from an EMBL/GenBank/DDBJ whole genome shotgun (WGS) entry which is preliminary data.</text>
</comment>
<feature type="non-terminal residue" evidence="1">
    <location>
        <position position="1"/>
    </location>
</feature>
<accession>A0ACA9PA74</accession>
<evidence type="ECO:0000313" key="1">
    <source>
        <dbReference type="EMBL" id="CAG8689879.1"/>
    </source>
</evidence>
<reference evidence="1" key="1">
    <citation type="submission" date="2021-06" db="EMBL/GenBank/DDBJ databases">
        <authorList>
            <person name="Kallberg Y."/>
            <person name="Tangrot J."/>
            <person name="Rosling A."/>
        </authorList>
    </citation>
    <scope>NUCLEOTIDE SEQUENCE</scope>
    <source>
        <strain evidence="1">28 12/20/2015</strain>
    </source>
</reference>
<name>A0ACA9PA74_9GLOM</name>
<sequence>AMIQYMFTEILEKIDLKEVLDIQNIVSDAKISYIIKVNLEVLIHLYNFFADYLLVLEKQSIPKN</sequence>
<dbReference type="Proteomes" id="UP000789366">
    <property type="component" value="Unassembled WGS sequence"/>
</dbReference>
<keyword evidence="2" id="KW-1185">Reference proteome</keyword>
<gene>
    <name evidence="1" type="ORF">SPELUC_LOCUS10692</name>
</gene>
<evidence type="ECO:0000313" key="2">
    <source>
        <dbReference type="Proteomes" id="UP000789366"/>
    </source>
</evidence>